<proteinExistence type="inferred from homology"/>
<dbReference type="Gene3D" id="1.10.630.10">
    <property type="entry name" value="Cytochrome P450"/>
    <property type="match status" value="1"/>
</dbReference>
<dbReference type="EMBL" id="BSEC01000001">
    <property type="protein sequence ID" value="GLI94539.1"/>
    <property type="molecule type" value="Genomic_DNA"/>
</dbReference>
<dbReference type="InterPro" id="IPR001128">
    <property type="entry name" value="Cyt_P450"/>
</dbReference>
<keyword evidence="3" id="KW-0479">Metal-binding</keyword>
<dbReference type="PANTHER" id="PTHR46696:SF1">
    <property type="entry name" value="CYTOCHROME P450 YJIB-RELATED"/>
    <property type="match status" value="1"/>
</dbReference>
<keyword evidence="3" id="KW-0408">Iron</keyword>
<evidence type="ECO:0000256" key="3">
    <source>
        <dbReference type="RuleBase" id="RU000461"/>
    </source>
</evidence>
<dbReference type="AlphaFoldDB" id="A0A9W6LTM2"/>
<dbReference type="GO" id="GO:0005506">
    <property type="term" value="F:iron ion binding"/>
    <property type="evidence" value="ECO:0007669"/>
    <property type="project" value="InterPro"/>
</dbReference>
<dbReference type="PANTHER" id="PTHR46696">
    <property type="entry name" value="P450, PUTATIVE (EUROFUNG)-RELATED"/>
    <property type="match status" value="1"/>
</dbReference>
<evidence type="ECO:0008006" key="6">
    <source>
        <dbReference type="Google" id="ProtNLM"/>
    </source>
</evidence>
<comment type="cofactor">
    <cofactor evidence="1">
        <name>heme</name>
        <dbReference type="ChEBI" id="CHEBI:30413"/>
    </cofactor>
</comment>
<evidence type="ECO:0000313" key="4">
    <source>
        <dbReference type="EMBL" id="GLI94539.1"/>
    </source>
</evidence>
<reference evidence="4" key="1">
    <citation type="journal article" date="2023" name="Int. J. Syst. Evol. Microbiol.">
        <title>Methylocystis iwaonis sp. nov., a type II methane-oxidizing bacterium from surface soil of a rice paddy field in Japan, and emended description of the genus Methylocystis (ex Whittenbury et al. 1970) Bowman et al. 1993.</title>
        <authorList>
            <person name="Kaise H."/>
            <person name="Sawadogo J.B."/>
            <person name="Alam M.S."/>
            <person name="Ueno C."/>
            <person name="Dianou D."/>
            <person name="Shinjo R."/>
            <person name="Asakawa S."/>
        </authorList>
    </citation>
    <scope>NUCLEOTIDE SEQUENCE</scope>
    <source>
        <strain evidence="4">LMG27198</strain>
    </source>
</reference>
<keyword evidence="3" id="KW-0349">Heme</keyword>
<dbReference type="GO" id="GO:0016705">
    <property type="term" value="F:oxidoreductase activity, acting on paired donors, with incorporation or reduction of molecular oxygen"/>
    <property type="evidence" value="ECO:0007669"/>
    <property type="project" value="InterPro"/>
</dbReference>
<dbReference type="InterPro" id="IPR036396">
    <property type="entry name" value="Cyt_P450_sf"/>
</dbReference>
<dbReference type="GO" id="GO:0020037">
    <property type="term" value="F:heme binding"/>
    <property type="evidence" value="ECO:0007669"/>
    <property type="project" value="InterPro"/>
</dbReference>
<dbReference type="InterPro" id="IPR002397">
    <property type="entry name" value="Cyt_P450_B"/>
</dbReference>
<comment type="similarity">
    <text evidence="2 3">Belongs to the cytochrome P450 family.</text>
</comment>
<evidence type="ECO:0000313" key="5">
    <source>
        <dbReference type="Proteomes" id="UP001144323"/>
    </source>
</evidence>
<dbReference type="GO" id="GO:0004497">
    <property type="term" value="F:monooxygenase activity"/>
    <property type="evidence" value="ECO:0007669"/>
    <property type="project" value="UniProtKB-KW"/>
</dbReference>
<dbReference type="SUPFAM" id="SSF48264">
    <property type="entry name" value="Cytochrome P450"/>
    <property type="match status" value="1"/>
</dbReference>
<keyword evidence="5" id="KW-1185">Reference proteome</keyword>
<dbReference type="Pfam" id="PF00067">
    <property type="entry name" value="p450"/>
    <property type="match status" value="1"/>
</dbReference>
<comment type="caution">
    <text evidence="4">The sequence shown here is derived from an EMBL/GenBank/DDBJ whole genome shotgun (WGS) entry which is preliminary data.</text>
</comment>
<dbReference type="PROSITE" id="PS00086">
    <property type="entry name" value="CYTOCHROME_P450"/>
    <property type="match status" value="1"/>
</dbReference>
<organism evidence="4 5">
    <name type="scientific">Methylocystis echinoides</name>
    <dbReference type="NCBI Taxonomy" id="29468"/>
    <lineage>
        <taxon>Bacteria</taxon>
        <taxon>Pseudomonadati</taxon>
        <taxon>Pseudomonadota</taxon>
        <taxon>Alphaproteobacteria</taxon>
        <taxon>Hyphomicrobiales</taxon>
        <taxon>Methylocystaceae</taxon>
        <taxon>Methylocystis</taxon>
    </lineage>
</organism>
<evidence type="ECO:0000256" key="2">
    <source>
        <dbReference type="ARBA" id="ARBA00010617"/>
    </source>
</evidence>
<name>A0A9W6LTM2_9HYPH</name>
<sequence length="292" mass="31311">MDIDRMVALFVRIGAPVLDSMIARGGGDFIGEFGAPLQARVIAETLGAPELAGKIPAWVDALSSGPLEPPERQEILGAALASLRFELERVIDASRETSSDNLSGALDQRNADSGLCRAATLSFLGLWLVAAWETTIQLLANLVIAWSACPEACEASAGDVAGRARLVEEVLRLTPAVHAIDRIATENVSLFGETIPENAIVLAFIAAANSDDEIFPHPRRFDPNRDHSALLSFGQGAHYCLGAKLATLQAAALAGMLAERSVRIGLRDEPLPWRWTLSLRTLPRLDIAFSRA</sequence>
<dbReference type="PRINTS" id="PR00359">
    <property type="entry name" value="BP450"/>
</dbReference>
<keyword evidence="3" id="KW-0560">Oxidoreductase</keyword>
<evidence type="ECO:0000256" key="1">
    <source>
        <dbReference type="ARBA" id="ARBA00001971"/>
    </source>
</evidence>
<dbReference type="InterPro" id="IPR017972">
    <property type="entry name" value="Cyt_P450_CS"/>
</dbReference>
<keyword evidence="3" id="KW-0503">Monooxygenase</keyword>
<gene>
    <name evidence="4" type="ORF">LMG27198_35310</name>
</gene>
<protein>
    <recommendedName>
        <fullName evidence="6">Cytochrome P450</fullName>
    </recommendedName>
</protein>
<dbReference type="Proteomes" id="UP001144323">
    <property type="component" value="Unassembled WGS sequence"/>
</dbReference>
<accession>A0A9W6LTM2</accession>